<dbReference type="Pfam" id="PF00535">
    <property type="entry name" value="Glycos_transf_2"/>
    <property type="match status" value="1"/>
</dbReference>
<name>A0ABZ0AWW1_9BURK</name>
<dbReference type="InterPro" id="IPR029044">
    <property type="entry name" value="Nucleotide-diphossugar_trans"/>
</dbReference>
<keyword evidence="5" id="KW-1185">Reference proteome</keyword>
<proteinExistence type="predicted"/>
<protein>
    <submittedName>
        <fullName evidence="4">Glycosyltransferase family 2 protein</fullName>
    </submittedName>
</protein>
<dbReference type="PANTHER" id="PTHR43685:SF3">
    <property type="entry name" value="SLR2126 PROTEIN"/>
    <property type="match status" value="1"/>
</dbReference>
<feature type="domain" description="Glycosyltransferase 2-like" evidence="2">
    <location>
        <begin position="8"/>
        <end position="174"/>
    </location>
</feature>
<gene>
    <name evidence="4" type="ORF">RAN89_12360</name>
</gene>
<dbReference type="RefSeq" id="WP_313866590.1">
    <property type="nucleotide sequence ID" value="NZ_CP132507.1"/>
</dbReference>
<dbReference type="InterPro" id="IPR027791">
    <property type="entry name" value="Galactosyl_T_C"/>
</dbReference>
<evidence type="ECO:0000256" key="1">
    <source>
        <dbReference type="ARBA" id="ARBA00022679"/>
    </source>
</evidence>
<evidence type="ECO:0000313" key="4">
    <source>
        <dbReference type="EMBL" id="WNO03706.1"/>
    </source>
</evidence>
<feature type="domain" description="Galactosyltransferase C-terminal" evidence="3">
    <location>
        <begin position="175"/>
        <end position="223"/>
    </location>
</feature>
<dbReference type="InterPro" id="IPR050834">
    <property type="entry name" value="Glycosyltransf_2"/>
</dbReference>
<accession>A0ABZ0AWW1</accession>
<dbReference type="CDD" id="cd06420">
    <property type="entry name" value="GT2_Chondriotin_Pol_N"/>
    <property type="match status" value="1"/>
</dbReference>
<dbReference type="Gene3D" id="3.90.550.10">
    <property type="entry name" value="Spore Coat Polysaccharide Biosynthesis Protein SpsA, Chain A"/>
    <property type="match status" value="1"/>
</dbReference>
<evidence type="ECO:0000313" key="5">
    <source>
        <dbReference type="Proteomes" id="UP001302257"/>
    </source>
</evidence>
<reference evidence="4 5" key="1">
    <citation type="submission" date="2023-08" db="EMBL/GenBank/DDBJ databases">
        <title>Rhodoferax potami sp. nov. and Rhodoferax mekongensis sp. nov., isolated from the Mekong River in Thailand.</title>
        <authorList>
            <person name="Kitikhun S."/>
            <person name="Charoenyingcharoen P."/>
            <person name="Siriarchawattana P."/>
            <person name="Likhitrattanapisal S."/>
            <person name="Nilsakha T."/>
            <person name="Chanpet A."/>
            <person name="Rattanawaree P."/>
            <person name="Ingsriswang S."/>
        </authorList>
    </citation>
    <scope>NUCLEOTIDE SEQUENCE [LARGE SCALE GENOMIC DNA]</scope>
    <source>
        <strain evidence="4 5">TBRC 17307</strain>
    </source>
</reference>
<keyword evidence="1" id="KW-0808">Transferase</keyword>
<dbReference type="SUPFAM" id="SSF53448">
    <property type="entry name" value="Nucleotide-diphospho-sugar transferases"/>
    <property type="match status" value="1"/>
</dbReference>
<evidence type="ECO:0000259" key="2">
    <source>
        <dbReference type="Pfam" id="PF00535"/>
    </source>
</evidence>
<dbReference type="EMBL" id="CP132507">
    <property type="protein sequence ID" value="WNO03706.1"/>
    <property type="molecule type" value="Genomic_DNA"/>
</dbReference>
<dbReference type="PANTHER" id="PTHR43685">
    <property type="entry name" value="GLYCOSYLTRANSFERASE"/>
    <property type="match status" value="1"/>
</dbReference>
<evidence type="ECO:0000259" key="3">
    <source>
        <dbReference type="Pfam" id="PF02709"/>
    </source>
</evidence>
<dbReference type="Proteomes" id="UP001302257">
    <property type="component" value="Chromosome"/>
</dbReference>
<organism evidence="4 5">
    <name type="scientific">Rhodoferax mekongensis</name>
    <dbReference type="NCBI Taxonomy" id="3068341"/>
    <lineage>
        <taxon>Bacteria</taxon>
        <taxon>Pseudomonadati</taxon>
        <taxon>Pseudomonadota</taxon>
        <taxon>Betaproteobacteria</taxon>
        <taxon>Burkholderiales</taxon>
        <taxon>Comamonadaceae</taxon>
        <taxon>Rhodoferax</taxon>
    </lineage>
</organism>
<dbReference type="Pfam" id="PF02709">
    <property type="entry name" value="Glyco_transf_7C"/>
    <property type="match status" value="1"/>
</dbReference>
<sequence>MPSKELISIVITTYNRSDALGCVLSALERQSDRDFEVIVADDGSSNAHVANTRSIQSNVNFPVIHVWHPDVGFTAAKVRNLGVAQASGDYLVLLDGDCVPEVDFVRRHRMLQEKGHFVNGSRVLLGEGLTQSAISKEVDLTDQSTWWWLGRRLSGQASKWTAKFRWPDLSIRRQPEFRWKGIRSCNMALRKSDYVAINGFDESFVGWGHEDADFVLRLHNAGLCRKNGFFSTEVYHLWHPESSRDLENANALRVRERITSKQIVATIGYQQSLGFDQVQVYRR</sequence>
<dbReference type="InterPro" id="IPR001173">
    <property type="entry name" value="Glyco_trans_2-like"/>
</dbReference>